<protein>
    <submittedName>
        <fullName evidence="1">DUF2065 domain-containing protein</fullName>
    </submittedName>
</protein>
<accession>A0ACC5ZTC4</accession>
<sequence length="65" mass="6963">MIETAFLALGLVLIVEGLAYALAPSLVEQMLEILRALPDTMRRNVGLLAMLLGVVLVWVAKTLGA</sequence>
<evidence type="ECO:0000313" key="1">
    <source>
        <dbReference type="EMBL" id="MCM2560799.1"/>
    </source>
</evidence>
<keyword evidence="2" id="KW-1185">Reference proteome</keyword>
<name>A0ACC5ZTC4_9RHOB</name>
<dbReference type="EMBL" id="JAMQGO010000001">
    <property type="protein sequence ID" value="MCM2560799.1"/>
    <property type="molecule type" value="Genomic_DNA"/>
</dbReference>
<evidence type="ECO:0000313" key="2">
    <source>
        <dbReference type="Proteomes" id="UP001203036"/>
    </source>
</evidence>
<dbReference type="Proteomes" id="UP001203036">
    <property type="component" value="Unassembled WGS sequence"/>
</dbReference>
<gene>
    <name evidence="1" type="ORF">M8744_01455</name>
</gene>
<reference evidence="1" key="1">
    <citation type="submission" date="2022-06" db="EMBL/GenBank/DDBJ databases">
        <title>Lutimaribacter sp. EGI FJ00013, a novel bacterium isolated from a salt lake sediment enrichment.</title>
        <authorList>
            <person name="Gao L."/>
            <person name="Fang B.-Z."/>
            <person name="Li W.-J."/>
        </authorList>
    </citation>
    <scope>NUCLEOTIDE SEQUENCE</scope>
    <source>
        <strain evidence="1">EGI FJ00013</strain>
    </source>
</reference>
<organism evidence="1 2">
    <name type="scientific">Lutimaribacter degradans</name>
    <dbReference type="NCBI Taxonomy" id="2945989"/>
    <lineage>
        <taxon>Bacteria</taxon>
        <taxon>Pseudomonadati</taxon>
        <taxon>Pseudomonadota</taxon>
        <taxon>Alphaproteobacteria</taxon>
        <taxon>Rhodobacterales</taxon>
        <taxon>Roseobacteraceae</taxon>
        <taxon>Lutimaribacter</taxon>
    </lineage>
</organism>
<comment type="caution">
    <text evidence="1">The sequence shown here is derived from an EMBL/GenBank/DDBJ whole genome shotgun (WGS) entry which is preliminary data.</text>
</comment>
<proteinExistence type="predicted"/>